<dbReference type="InterPro" id="IPR012258">
    <property type="entry name" value="Acyl-CoA_oxidase"/>
</dbReference>
<keyword evidence="4" id="KW-0274">FAD</keyword>
<comment type="similarity">
    <text evidence="2">Belongs to the acyl-CoA oxidase family.</text>
</comment>
<feature type="domain" description="Acyl-CoA oxidase C-alpha1" evidence="8">
    <location>
        <begin position="297"/>
        <end position="438"/>
    </location>
</feature>
<evidence type="ECO:0000256" key="3">
    <source>
        <dbReference type="ARBA" id="ARBA00022630"/>
    </source>
</evidence>
<evidence type="ECO:0000256" key="4">
    <source>
        <dbReference type="ARBA" id="ARBA00022827"/>
    </source>
</evidence>
<evidence type="ECO:0000259" key="7">
    <source>
        <dbReference type="Pfam" id="PF01756"/>
    </source>
</evidence>
<proteinExistence type="inferred from homology"/>
<keyword evidence="3" id="KW-0285">Flavoprotein</keyword>
<dbReference type="PIRSF" id="PIRSF000168">
    <property type="entry name" value="Acyl-CoA_oxidase"/>
    <property type="match status" value="1"/>
</dbReference>
<organism evidence="9 10">
    <name type="scientific">Catenulispora pinistramenti</name>
    <dbReference type="NCBI Taxonomy" id="2705254"/>
    <lineage>
        <taxon>Bacteria</taxon>
        <taxon>Bacillati</taxon>
        <taxon>Actinomycetota</taxon>
        <taxon>Actinomycetes</taxon>
        <taxon>Catenulisporales</taxon>
        <taxon>Catenulisporaceae</taxon>
        <taxon>Catenulispora</taxon>
    </lineage>
</organism>
<dbReference type="PANTHER" id="PTHR10909:SF382">
    <property type="entry name" value="ACYL-COENZYME A OXIDASE"/>
    <property type="match status" value="1"/>
</dbReference>
<dbReference type="SUPFAM" id="SSF47203">
    <property type="entry name" value="Acyl-CoA dehydrogenase C-terminal domain-like"/>
    <property type="match status" value="2"/>
</dbReference>
<feature type="region of interest" description="Disordered" evidence="6">
    <location>
        <begin position="1"/>
        <end position="28"/>
    </location>
</feature>
<dbReference type="PANTHER" id="PTHR10909">
    <property type="entry name" value="ELECTRON TRANSPORT OXIDOREDUCTASE"/>
    <property type="match status" value="1"/>
</dbReference>
<keyword evidence="10" id="KW-1185">Reference proteome</keyword>
<dbReference type="SUPFAM" id="SSF56645">
    <property type="entry name" value="Acyl-CoA dehydrogenase NM domain-like"/>
    <property type="match status" value="1"/>
</dbReference>
<dbReference type="Pfam" id="PF22924">
    <property type="entry name" value="ACOX_C_alpha1"/>
    <property type="match status" value="1"/>
</dbReference>
<comment type="caution">
    <text evidence="9">The sequence shown here is derived from an EMBL/GenBank/DDBJ whole genome shotgun (WGS) entry which is preliminary data.</text>
</comment>
<comment type="cofactor">
    <cofactor evidence="1">
        <name>FAD</name>
        <dbReference type="ChEBI" id="CHEBI:57692"/>
    </cofactor>
</comment>
<accession>A0ABS5KK02</accession>
<dbReference type="RefSeq" id="WP_212007567.1">
    <property type="nucleotide sequence ID" value="NZ_JAAFYZ010000007.1"/>
</dbReference>
<feature type="domain" description="Acyl-CoA oxidase C-terminal" evidence="7">
    <location>
        <begin position="468"/>
        <end position="611"/>
    </location>
</feature>
<keyword evidence="5" id="KW-0560">Oxidoreductase</keyword>
<dbReference type="Gene3D" id="2.40.110.10">
    <property type="entry name" value="Butyryl-CoA Dehydrogenase, subunit A, domain 2"/>
    <property type="match status" value="1"/>
</dbReference>
<evidence type="ECO:0000259" key="8">
    <source>
        <dbReference type="Pfam" id="PF22924"/>
    </source>
</evidence>
<protein>
    <recommendedName>
        <fullName evidence="11">Acyl-CoA oxidase</fullName>
    </recommendedName>
</protein>
<dbReference type="InterPro" id="IPR046373">
    <property type="entry name" value="Acyl-CoA_Oxase/DH_mid-dom_sf"/>
</dbReference>
<evidence type="ECO:0000313" key="9">
    <source>
        <dbReference type="EMBL" id="MBS2545914.1"/>
    </source>
</evidence>
<gene>
    <name evidence="9" type="ORF">KGQ19_03435</name>
</gene>
<evidence type="ECO:0000313" key="10">
    <source>
        <dbReference type="Proteomes" id="UP000730482"/>
    </source>
</evidence>
<sequence length="633" mass="69513">MTSDTDQRPASASASPAGPDPDPDSADLTRLVYDGTYAGVHEDIRALLFDPIFDHHRDLTLNQAGRLAYRRSRFVHGRLERPADVLRDPRRLFALTEWTTLLDISTFPVLAVHYNLCFGTLIEHSAGREDLADYIEELDSLSSFGPYMATELGYGNNVAALRTEAVYDGRTNTFVLNTPDVPAQKHMPYSGFTDIPKLAVVLARLKSAGQDYGVFPFVVRISGPDGPAEGVRAALCPEKPAMGLDNGLTWFDHIRIPRRSLLTGDMGEFTEDGVFHPSVANPRTRFLRAMSRNQPGRICVSAASVSLGRASVYIALRYALQRVTNAPGRNDMPVIEYRSHQLPLFTALAKVYAMTFLVNRAKREYVDRRGVVDADLNTLISITKALTTWEMSDVAAVCRERCGAQGMFSVNRIADYGIFLQSAVTAEGDSQVLLAATAGRQVARPGGGLAPQAQAQAPDPRGRDIRDPALHLECLRYRVHWLRQAVRKAMDADRREPYFDSWNRNVNNALAMARLEGVAAALECALAAADDARTTAVSQALRSLAALYGLDEIQRDAGWYLARGVLDAAQVEAIPAAADELCETLRPRIPMLINGFQLSPQLLRAPIAADDYMTAYNELTGPGRPDPIEEGAR</sequence>
<dbReference type="Proteomes" id="UP000730482">
    <property type="component" value="Unassembled WGS sequence"/>
</dbReference>
<dbReference type="InterPro" id="IPR002655">
    <property type="entry name" value="Acyl-CoA_oxidase_C"/>
</dbReference>
<evidence type="ECO:0000256" key="5">
    <source>
        <dbReference type="ARBA" id="ARBA00023002"/>
    </source>
</evidence>
<evidence type="ECO:0000256" key="6">
    <source>
        <dbReference type="SAM" id="MobiDB-lite"/>
    </source>
</evidence>
<dbReference type="InterPro" id="IPR009100">
    <property type="entry name" value="AcylCoA_DH/oxidase_NM_dom_sf"/>
</dbReference>
<dbReference type="InterPro" id="IPR036250">
    <property type="entry name" value="AcylCo_DH-like_C"/>
</dbReference>
<dbReference type="Pfam" id="PF01756">
    <property type="entry name" value="ACOX"/>
    <property type="match status" value="1"/>
</dbReference>
<evidence type="ECO:0000256" key="1">
    <source>
        <dbReference type="ARBA" id="ARBA00001974"/>
    </source>
</evidence>
<dbReference type="EMBL" id="JAAFYZ010000007">
    <property type="protein sequence ID" value="MBS2545914.1"/>
    <property type="molecule type" value="Genomic_DNA"/>
</dbReference>
<name>A0ABS5KK02_9ACTN</name>
<evidence type="ECO:0008006" key="11">
    <source>
        <dbReference type="Google" id="ProtNLM"/>
    </source>
</evidence>
<dbReference type="InterPro" id="IPR055060">
    <property type="entry name" value="ACOX_C_alpha1"/>
</dbReference>
<reference evidence="9 10" key="1">
    <citation type="submission" date="2020-02" db="EMBL/GenBank/DDBJ databases">
        <title>Acidophilic actinobacteria isolated from forest soil.</title>
        <authorList>
            <person name="Golinska P."/>
        </authorList>
    </citation>
    <scope>NUCLEOTIDE SEQUENCE [LARGE SCALE GENOMIC DNA]</scope>
    <source>
        <strain evidence="9 10">NL8</strain>
    </source>
</reference>
<evidence type="ECO:0000256" key="2">
    <source>
        <dbReference type="ARBA" id="ARBA00006288"/>
    </source>
</evidence>
<dbReference type="Gene3D" id="1.20.140.10">
    <property type="entry name" value="Butyryl-CoA Dehydrogenase, subunit A, domain 3"/>
    <property type="match status" value="2"/>
</dbReference>